<dbReference type="eggNOG" id="arCOG07569">
    <property type="taxonomic scope" value="Archaea"/>
</dbReference>
<dbReference type="AlphaFoldDB" id="E7QRN2"/>
<gene>
    <name evidence="2" type="ORF">SAMN05444342_0805</name>
    <name evidence="1" type="ORF">ZOD2009_07274</name>
</gene>
<protein>
    <submittedName>
        <fullName evidence="1">Uncharacterized protein</fullName>
    </submittedName>
</protein>
<keyword evidence="4" id="KW-1185">Reference proteome</keyword>
<dbReference type="STRING" id="797209.GCA_000376445_00135"/>
<evidence type="ECO:0000313" key="1">
    <source>
        <dbReference type="EMBL" id="EFW92651.1"/>
    </source>
</evidence>
<reference evidence="2" key="3">
    <citation type="submission" date="2016-11" db="EMBL/GenBank/DDBJ databases">
        <authorList>
            <person name="Jaros S."/>
            <person name="Januszkiewicz K."/>
            <person name="Wedrychowicz H."/>
        </authorList>
    </citation>
    <scope>NUCLEOTIDE SEQUENCE [LARGE SCALE GENOMIC DNA]</scope>
    <source>
        <strain evidence="2">DX253</strain>
    </source>
</reference>
<dbReference type="EMBL" id="AEMG01000006">
    <property type="protein sequence ID" value="EFW92651.1"/>
    <property type="molecule type" value="Genomic_DNA"/>
</dbReference>
<accession>E7QRN2</accession>
<reference evidence="4" key="2">
    <citation type="submission" date="2016-11" db="EMBL/GenBank/DDBJ databases">
        <authorList>
            <person name="Varghese N."/>
            <person name="Submissions S."/>
        </authorList>
    </citation>
    <scope>NUCLEOTIDE SEQUENCE [LARGE SCALE GENOMIC DNA]</scope>
    <source>
        <strain evidence="4">DX253</strain>
    </source>
</reference>
<organism evidence="1 3">
    <name type="scientific">Haladaptatus paucihalophilus DX253</name>
    <dbReference type="NCBI Taxonomy" id="797209"/>
    <lineage>
        <taxon>Archaea</taxon>
        <taxon>Methanobacteriati</taxon>
        <taxon>Methanobacteriota</taxon>
        <taxon>Stenosarchaea group</taxon>
        <taxon>Halobacteria</taxon>
        <taxon>Halobacteriales</taxon>
        <taxon>Haladaptataceae</taxon>
        <taxon>Haladaptatus</taxon>
    </lineage>
</organism>
<dbReference type="RefSeq" id="WP_007978436.1">
    <property type="nucleotide sequence ID" value="NZ_AEMG01000006.1"/>
</dbReference>
<evidence type="ECO:0000313" key="2">
    <source>
        <dbReference type="EMBL" id="SHK16701.1"/>
    </source>
</evidence>
<sequence>MYEESENETKEALVSAFAEFGGTYLRDIWLFDQSDHEQLFLREDVEEKLEAVDVEKFVDNERFGFITQDTYDQLYYATYQYTVRGFDDFEQFRMFFDDDDRHVGVFASFDRQSGGHDYESLFQHVTDIASGYDVPVVSPDDE</sequence>
<reference evidence="1 3" key="1">
    <citation type="journal article" date="2014" name="ISME J.">
        <title>Trehalose/2-sulfotrehalose biosynthesis and glycine-betaine uptake are widely spread mechanisms for osmoadaptation in the Halobacteriales.</title>
        <authorList>
            <person name="Youssef N.H."/>
            <person name="Savage-Ashlock K.N."/>
            <person name="McCully A.L."/>
            <person name="Luedtke B."/>
            <person name="Shaw E.I."/>
            <person name="Hoff W.D."/>
            <person name="Elshahed M.S."/>
        </authorList>
    </citation>
    <scope>NUCLEOTIDE SEQUENCE [LARGE SCALE GENOMIC DNA]</scope>
    <source>
        <strain evidence="1 3">DX253</strain>
    </source>
</reference>
<dbReference type="Proteomes" id="UP000184203">
    <property type="component" value="Unassembled WGS sequence"/>
</dbReference>
<dbReference type="EMBL" id="FRAN01000001">
    <property type="protein sequence ID" value="SHK16701.1"/>
    <property type="molecule type" value="Genomic_DNA"/>
</dbReference>
<name>E7QRN2_HALPU</name>
<evidence type="ECO:0000313" key="3">
    <source>
        <dbReference type="Proteomes" id="UP000003751"/>
    </source>
</evidence>
<dbReference type="Proteomes" id="UP000003751">
    <property type="component" value="Unassembled WGS sequence"/>
</dbReference>
<dbReference type="Pfam" id="PF24366">
    <property type="entry name" value="DUF7522"/>
    <property type="match status" value="1"/>
</dbReference>
<dbReference type="PATRIC" id="fig|797209.4.peg.1446"/>
<proteinExistence type="predicted"/>
<evidence type="ECO:0000313" key="4">
    <source>
        <dbReference type="Proteomes" id="UP000184203"/>
    </source>
</evidence>
<dbReference type="OrthoDB" id="252516at2157"/>
<dbReference type="InterPro" id="IPR055944">
    <property type="entry name" value="DUF7522"/>
</dbReference>